<comment type="subcellular location">
    <subcellularLocation>
        <location evidence="1">Membrane</location>
        <topology evidence="1">Multi-pass membrane protein</topology>
    </subcellularLocation>
</comment>
<feature type="transmembrane region" description="Helical" evidence="5">
    <location>
        <begin position="157"/>
        <end position="178"/>
    </location>
</feature>
<keyword evidence="2 5" id="KW-0812">Transmembrane</keyword>
<feature type="domain" description="O-antigen ligase-related" evidence="6">
    <location>
        <begin position="247"/>
        <end position="420"/>
    </location>
</feature>
<dbReference type="Pfam" id="PF04932">
    <property type="entry name" value="Wzy_C"/>
    <property type="match status" value="1"/>
</dbReference>
<dbReference type="PANTHER" id="PTHR37422">
    <property type="entry name" value="TEICHURONIC ACID BIOSYNTHESIS PROTEIN TUAE"/>
    <property type="match status" value="1"/>
</dbReference>
<reference evidence="7 8" key="1">
    <citation type="submission" date="2020-08" db="EMBL/GenBank/DDBJ databases">
        <title>A Genomic Blueprint of the Chicken Gut Microbiome.</title>
        <authorList>
            <person name="Gilroy R."/>
            <person name="Ravi A."/>
            <person name="Getino M."/>
            <person name="Pursley I."/>
            <person name="Horton D.L."/>
            <person name="Alikhan N.-F."/>
            <person name="Baker D."/>
            <person name="Gharbi K."/>
            <person name="Hall N."/>
            <person name="Watson M."/>
            <person name="Adriaenssens E.M."/>
            <person name="Foster-Nyarko E."/>
            <person name="Jarju S."/>
            <person name="Secka A."/>
            <person name="Antonio M."/>
            <person name="Oren A."/>
            <person name="Chaudhuri R."/>
            <person name="La Ragione R.M."/>
            <person name="Hildebrand F."/>
            <person name="Pallen M.J."/>
        </authorList>
    </citation>
    <scope>NUCLEOTIDE SEQUENCE [LARGE SCALE GENOMIC DNA]</scope>
    <source>
        <strain evidence="7 8">Sa1YVA6</strain>
    </source>
</reference>
<evidence type="ECO:0000256" key="2">
    <source>
        <dbReference type="ARBA" id="ARBA00022692"/>
    </source>
</evidence>
<feature type="transmembrane region" description="Helical" evidence="5">
    <location>
        <begin position="404"/>
        <end position="429"/>
    </location>
</feature>
<organism evidence="7 8">
    <name type="scientific">Solibacillus merdavium</name>
    <dbReference type="NCBI Taxonomy" id="2762218"/>
    <lineage>
        <taxon>Bacteria</taxon>
        <taxon>Bacillati</taxon>
        <taxon>Bacillota</taxon>
        <taxon>Bacilli</taxon>
        <taxon>Bacillales</taxon>
        <taxon>Caryophanaceae</taxon>
        <taxon>Solibacillus</taxon>
    </lineage>
</organism>
<feature type="transmembrane region" description="Helical" evidence="5">
    <location>
        <begin position="40"/>
        <end position="62"/>
    </location>
</feature>
<sequence>MKDISVKMNKNEWLEILGAMIVLCAATLLPPAIAQISTAVFFVLFAFFKPFQSLVILVPYVIFRTLFIELNPGLKLIGDLITIVVLLRMFLLNTKKFKTWFHFKPFEYFFFAFLIFGAVIGYKNGVSLGAIVFQLRTFGVMYLLYYIISRSELPKNFLVKLAWVTVFSGAIIFVQGIVEKLSMRQLLMPEDWTQKILSSTNFVRIYGMLNNPNSLALVMFFAISAVFFLRWVYKDTEFKWSLRIAQVAFFGMLLLTLSRGTWIAAFVFVIFFMIIARNWQLLKKIGVTLIVSIVLIYLPVNWGVTLLQNFGVESSVAPDDLTGGISNRFTETFSDDTLELMQESGRMFYIKKGIEVLKDYPITGAGFGTFGGSATLSYDSPIYEEYGIRSDIYGGKNFYSDNQYIQVIAETGAVGVLLFAGFLLAMVWMYWKERKTVFGQYLFGLWFATGVAGFFYNIWELKVYVLFYFILFGIFASTRTMYPMLKLSDYEKQKAE</sequence>
<feature type="transmembrane region" description="Helical" evidence="5">
    <location>
        <begin position="441"/>
        <end position="459"/>
    </location>
</feature>
<dbReference type="InterPro" id="IPR007016">
    <property type="entry name" value="O-antigen_ligase-rel_domated"/>
</dbReference>
<keyword evidence="3 5" id="KW-1133">Transmembrane helix</keyword>
<evidence type="ECO:0000256" key="5">
    <source>
        <dbReference type="SAM" id="Phobius"/>
    </source>
</evidence>
<evidence type="ECO:0000256" key="4">
    <source>
        <dbReference type="ARBA" id="ARBA00023136"/>
    </source>
</evidence>
<evidence type="ECO:0000313" key="7">
    <source>
        <dbReference type="EMBL" id="MBD8031439.1"/>
    </source>
</evidence>
<keyword evidence="8" id="KW-1185">Reference proteome</keyword>
<evidence type="ECO:0000313" key="8">
    <source>
        <dbReference type="Proteomes" id="UP000600565"/>
    </source>
</evidence>
<dbReference type="EMBL" id="JACSPW010000001">
    <property type="protein sequence ID" value="MBD8031439.1"/>
    <property type="molecule type" value="Genomic_DNA"/>
</dbReference>
<feature type="transmembrane region" description="Helical" evidence="5">
    <location>
        <begin position="465"/>
        <end position="485"/>
    </location>
</feature>
<name>A0ABR8XHM3_9BACL</name>
<feature type="transmembrane region" description="Helical" evidence="5">
    <location>
        <begin position="105"/>
        <end position="122"/>
    </location>
</feature>
<proteinExistence type="predicted"/>
<comment type="caution">
    <text evidence="7">The sequence shown here is derived from an EMBL/GenBank/DDBJ whole genome shotgun (WGS) entry which is preliminary data.</text>
</comment>
<keyword evidence="4 5" id="KW-0472">Membrane</keyword>
<dbReference type="InterPro" id="IPR051533">
    <property type="entry name" value="WaaL-like"/>
</dbReference>
<dbReference type="GO" id="GO:0016874">
    <property type="term" value="F:ligase activity"/>
    <property type="evidence" value="ECO:0007669"/>
    <property type="project" value="UniProtKB-KW"/>
</dbReference>
<dbReference type="RefSeq" id="WP_191702095.1">
    <property type="nucleotide sequence ID" value="NZ_JACSPW010000001.1"/>
</dbReference>
<dbReference type="Proteomes" id="UP000600565">
    <property type="component" value="Unassembled WGS sequence"/>
</dbReference>
<evidence type="ECO:0000259" key="6">
    <source>
        <dbReference type="Pfam" id="PF04932"/>
    </source>
</evidence>
<feature type="transmembrane region" description="Helical" evidence="5">
    <location>
        <begin position="262"/>
        <end position="279"/>
    </location>
</feature>
<keyword evidence="7" id="KW-0436">Ligase</keyword>
<evidence type="ECO:0000256" key="3">
    <source>
        <dbReference type="ARBA" id="ARBA00022989"/>
    </source>
</evidence>
<protein>
    <submittedName>
        <fullName evidence="7">O-antigen ligase family protein</fullName>
    </submittedName>
</protein>
<accession>A0ABR8XHM3</accession>
<dbReference type="PANTHER" id="PTHR37422:SF13">
    <property type="entry name" value="LIPOPOLYSACCHARIDE BIOSYNTHESIS PROTEIN PA4999-RELATED"/>
    <property type="match status" value="1"/>
</dbReference>
<feature type="transmembrane region" description="Helical" evidence="5">
    <location>
        <begin position="74"/>
        <end position="93"/>
    </location>
</feature>
<feature type="transmembrane region" description="Helical" evidence="5">
    <location>
        <begin position="214"/>
        <end position="233"/>
    </location>
</feature>
<evidence type="ECO:0000256" key="1">
    <source>
        <dbReference type="ARBA" id="ARBA00004141"/>
    </source>
</evidence>
<feature type="transmembrane region" description="Helical" evidence="5">
    <location>
        <begin position="128"/>
        <end position="148"/>
    </location>
</feature>
<feature type="transmembrane region" description="Helical" evidence="5">
    <location>
        <begin position="286"/>
        <end position="304"/>
    </location>
</feature>
<gene>
    <name evidence="7" type="ORF">H9632_00070</name>
</gene>
<feature type="transmembrane region" description="Helical" evidence="5">
    <location>
        <begin position="13"/>
        <end position="33"/>
    </location>
</feature>